<dbReference type="InParanoid" id="G3HC65"/>
<dbReference type="EMBL" id="JH000275">
    <property type="protein sequence ID" value="EGV98101.1"/>
    <property type="molecule type" value="Genomic_DNA"/>
</dbReference>
<protein>
    <submittedName>
        <fullName evidence="2">Uncharacterized protein</fullName>
    </submittedName>
</protein>
<reference evidence="3" key="1">
    <citation type="journal article" date="2011" name="Nat. Biotechnol.">
        <title>The genomic sequence of the Chinese hamster ovary (CHO)-K1 cell line.</title>
        <authorList>
            <person name="Xu X."/>
            <person name="Nagarajan H."/>
            <person name="Lewis N.E."/>
            <person name="Pan S."/>
            <person name="Cai Z."/>
            <person name="Liu X."/>
            <person name="Chen W."/>
            <person name="Xie M."/>
            <person name="Wang W."/>
            <person name="Hammond S."/>
            <person name="Andersen M.R."/>
            <person name="Neff N."/>
            <person name="Passarelli B."/>
            <person name="Koh W."/>
            <person name="Fan H.C."/>
            <person name="Wang J."/>
            <person name="Gui Y."/>
            <person name="Lee K.H."/>
            <person name="Betenbaugh M.J."/>
            <person name="Quake S.R."/>
            <person name="Famili I."/>
            <person name="Palsson B.O."/>
            <person name="Wang J."/>
        </authorList>
    </citation>
    <scope>NUCLEOTIDE SEQUENCE [LARGE SCALE GENOMIC DNA]</scope>
    <source>
        <strain evidence="3">CHO K1 cell line</strain>
    </source>
</reference>
<evidence type="ECO:0000313" key="2">
    <source>
        <dbReference type="EMBL" id="EGV98101.1"/>
    </source>
</evidence>
<dbReference type="Proteomes" id="UP000001075">
    <property type="component" value="Unassembled WGS sequence"/>
</dbReference>
<name>G3HC65_CRIGR</name>
<feature type="region of interest" description="Disordered" evidence="1">
    <location>
        <begin position="32"/>
        <end position="52"/>
    </location>
</feature>
<accession>G3HC65</accession>
<organism evidence="2 3">
    <name type="scientific">Cricetulus griseus</name>
    <name type="common">Chinese hamster</name>
    <name type="synonym">Cricetulus barabensis griseus</name>
    <dbReference type="NCBI Taxonomy" id="10029"/>
    <lineage>
        <taxon>Eukaryota</taxon>
        <taxon>Metazoa</taxon>
        <taxon>Chordata</taxon>
        <taxon>Craniata</taxon>
        <taxon>Vertebrata</taxon>
        <taxon>Euteleostomi</taxon>
        <taxon>Mammalia</taxon>
        <taxon>Eutheria</taxon>
        <taxon>Euarchontoglires</taxon>
        <taxon>Glires</taxon>
        <taxon>Rodentia</taxon>
        <taxon>Myomorpha</taxon>
        <taxon>Muroidea</taxon>
        <taxon>Cricetidae</taxon>
        <taxon>Cricetinae</taxon>
        <taxon>Cricetulus</taxon>
    </lineage>
</organism>
<dbReference type="AlphaFoldDB" id="G3HC65"/>
<feature type="compositionally biased region" description="Polar residues" evidence="1">
    <location>
        <begin position="37"/>
        <end position="52"/>
    </location>
</feature>
<evidence type="ECO:0000256" key="1">
    <source>
        <dbReference type="SAM" id="MobiDB-lite"/>
    </source>
</evidence>
<sequence>MAQQLRALAALPKYPGSLPNTHMVAQLSITPVPRDLTPSNRHTCRQNPYNVH</sequence>
<gene>
    <name evidence="2" type="ORF">I79_008015</name>
</gene>
<evidence type="ECO:0000313" key="3">
    <source>
        <dbReference type="Proteomes" id="UP000001075"/>
    </source>
</evidence>
<proteinExistence type="predicted"/>